<dbReference type="PANTHER" id="PTHR43679:SF2">
    <property type="entry name" value="OCTANOYL-[GCVH]:PROTEIN N-OCTANOYLTRANSFERASE"/>
    <property type="match status" value="1"/>
</dbReference>
<proteinExistence type="predicted"/>
<dbReference type="RefSeq" id="WP_252852089.1">
    <property type="nucleotide sequence ID" value="NZ_JAMXLR010000028.1"/>
</dbReference>
<comment type="caution">
    <text evidence="2">The sequence shown here is derived from an EMBL/GenBank/DDBJ whole genome shotgun (WGS) entry which is preliminary data.</text>
</comment>
<sequence>MKLLDLTLDSPAENVALDEALLEACLAGEYPHGVLRLWESPSPMVVVGRGSHLELEVNQDACGAAGVPVLRRASGGLSIVAGPGCLMYAVVDPGHLAGKVNIDVVHQHVLDTLVAGLQGAGLAVVRAGTSDLVIESPEGLLRKVSGNSLRVTRGGFLYHGTLLYDFELPLITRYLRQPPRSPDYRAGRSHGEFVANMPIGRQALAQAIAEAWQARENLESWPRARTQELMRTRYATDQWNQSR</sequence>
<dbReference type="AlphaFoldDB" id="A0A9X2F981"/>
<accession>A0A9X2F981</accession>
<dbReference type="Proteomes" id="UP001155241">
    <property type="component" value="Unassembled WGS sequence"/>
</dbReference>
<feature type="domain" description="BPL/LPL catalytic" evidence="1">
    <location>
        <begin position="29"/>
        <end position="216"/>
    </location>
</feature>
<keyword evidence="2" id="KW-0436">Ligase</keyword>
<dbReference type="PANTHER" id="PTHR43679">
    <property type="entry name" value="OCTANOYLTRANSFERASE LIPM-RELATED"/>
    <property type="match status" value="1"/>
</dbReference>
<reference evidence="2" key="1">
    <citation type="submission" date="2022-06" db="EMBL/GenBank/DDBJ databases">
        <title>Aeoliella straminimaris, a novel planctomycete from sediments.</title>
        <authorList>
            <person name="Vitorino I.R."/>
            <person name="Lage O.M."/>
        </authorList>
    </citation>
    <scope>NUCLEOTIDE SEQUENCE</scope>
    <source>
        <strain evidence="2">ICT_H6.2</strain>
    </source>
</reference>
<evidence type="ECO:0000313" key="2">
    <source>
        <dbReference type="EMBL" id="MCO6043983.1"/>
    </source>
</evidence>
<dbReference type="PROSITE" id="PS51733">
    <property type="entry name" value="BPL_LPL_CATALYTIC"/>
    <property type="match status" value="1"/>
</dbReference>
<dbReference type="Pfam" id="PF21948">
    <property type="entry name" value="LplA-B_cat"/>
    <property type="match status" value="1"/>
</dbReference>
<dbReference type="GO" id="GO:0016874">
    <property type="term" value="F:ligase activity"/>
    <property type="evidence" value="ECO:0007669"/>
    <property type="project" value="UniProtKB-KW"/>
</dbReference>
<dbReference type="EMBL" id="JAMXLR010000028">
    <property type="protein sequence ID" value="MCO6043983.1"/>
    <property type="molecule type" value="Genomic_DNA"/>
</dbReference>
<organism evidence="2 3">
    <name type="scientific">Aeoliella straminimaris</name>
    <dbReference type="NCBI Taxonomy" id="2954799"/>
    <lineage>
        <taxon>Bacteria</taxon>
        <taxon>Pseudomonadati</taxon>
        <taxon>Planctomycetota</taxon>
        <taxon>Planctomycetia</taxon>
        <taxon>Pirellulales</taxon>
        <taxon>Lacipirellulaceae</taxon>
        <taxon>Aeoliella</taxon>
    </lineage>
</organism>
<keyword evidence="3" id="KW-1185">Reference proteome</keyword>
<name>A0A9X2F981_9BACT</name>
<dbReference type="Gene3D" id="3.30.930.10">
    <property type="entry name" value="Bira Bifunctional Protein, Domain 2"/>
    <property type="match status" value="1"/>
</dbReference>
<evidence type="ECO:0000259" key="1">
    <source>
        <dbReference type="PROSITE" id="PS51733"/>
    </source>
</evidence>
<dbReference type="SUPFAM" id="SSF55681">
    <property type="entry name" value="Class II aaRS and biotin synthetases"/>
    <property type="match status" value="1"/>
</dbReference>
<dbReference type="CDD" id="cd16443">
    <property type="entry name" value="LplA"/>
    <property type="match status" value="1"/>
</dbReference>
<dbReference type="InterPro" id="IPR050664">
    <property type="entry name" value="Octanoyltrans_LipM/LipL"/>
</dbReference>
<protein>
    <submittedName>
        <fullName evidence="2">Lipoate--protein ligase family protein</fullName>
    </submittedName>
</protein>
<gene>
    <name evidence="2" type="ORF">NG895_08690</name>
</gene>
<evidence type="ECO:0000313" key="3">
    <source>
        <dbReference type="Proteomes" id="UP001155241"/>
    </source>
</evidence>
<dbReference type="InterPro" id="IPR004143">
    <property type="entry name" value="BPL_LPL_catalytic"/>
</dbReference>
<dbReference type="InterPro" id="IPR045864">
    <property type="entry name" value="aa-tRNA-synth_II/BPL/LPL"/>
</dbReference>